<dbReference type="InterPro" id="IPR052512">
    <property type="entry name" value="4CMD/NDH-1_regulator"/>
</dbReference>
<dbReference type="Gene3D" id="1.20.1290.10">
    <property type="entry name" value="AhpD-like"/>
    <property type="match status" value="1"/>
</dbReference>
<dbReference type="AlphaFoldDB" id="A0A6N7ZB30"/>
<feature type="domain" description="Carboxymuconolactone decarboxylase-like" evidence="1">
    <location>
        <begin position="35"/>
        <end position="110"/>
    </location>
</feature>
<proteinExistence type="predicted"/>
<name>A0A6N7ZB30_9PSEU</name>
<evidence type="ECO:0000313" key="3">
    <source>
        <dbReference type="Proteomes" id="UP000440096"/>
    </source>
</evidence>
<dbReference type="EMBL" id="WMBA01000082">
    <property type="protein sequence ID" value="MTD58940.1"/>
    <property type="molecule type" value="Genomic_DNA"/>
</dbReference>
<evidence type="ECO:0000313" key="2">
    <source>
        <dbReference type="EMBL" id="MTD58940.1"/>
    </source>
</evidence>
<dbReference type="GO" id="GO:0051920">
    <property type="term" value="F:peroxiredoxin activity"/>
    <property type="evidence" value="ECO:0007669"/>
    <property type="project" value="InterPro"/>
</dbReference>
<reference evidence="2 3" key="1">
    <citation type="submission" date="2019-11" db="EMBL/GenBank/DDBJ databases">
        <title>Draft genome of Amycolatopsis RM579.</title>
        <authorList>
            <person name="Duangmal K."/>
            <person name="Mingma R."/>
        </authorList>
    </citation>
    <scope>NUCLEOTIDE SEQUENCE [LARGE SCALE GENOMIC DNA]</scope>
    <source>
        <strain evidence="2 3">RM579</strain>
    </source>
</reference>
<dbReference type="InterPro" id="IPR029032">
    <property type="entry name" value="AhpD-like"/>
</dbReference>
<dbReference type="PANTHER" id="PTHR33570">
    <property type="entry name" value="4-CARBOXYMUCONOLACTONE DECARBOXYLASE FAMILY PROTEIN"/>
    <property type="match status" value="1"/>
</dbReference>
<dbReference type="Pfam" id="PF02627">
    <property type="entry name" value="CMD"/>
    <property type="match status" value="1"/>
</dbReference>
<comment type="caution">
    <text evidence="2">The sequence shown here is derived from an EMBL/GenBank/DDBJ whole genome shotgun (WGS) entry which is preliminary data.</text>
</comment>
<dbReference type="RefSeq" id="WP_154761006.1">
    <property type="nucleotide sequence ID" value="NZ_WMBA01000082.1"/>
</dbReference>
<evidence type="ECO:0000259" key="1">
    <source>
        <dbReference type="Pfam" id="PF02627"/>
    </source>
</evidence>
<accession>A0A6N7ZB30</accession>
<gene>
    <name evidence="2" type="ORF">GKO32_33895</name>
</gene>
<protein>
    <submittedName>
        <fullName evidence="2">Carboxymuconolactone decarboxylase family protein</fullName>
    </submittedName>
</protein>
<dbReference type="PANTHER" id="PTHR33570:SF2">
    <property type="entry name" value="CARBOXYMUCONOLACTONE DECARBOXYLASE-LIKE DOMAIN-CONTAINING PROTEIN"/>
    <property type="match status" value="1"/>
</dbReference>
<keyword evidence="3" id="KW-1185">Reference proteome</keyword>
<organism evidence="2 3">
    <name type="scientific">Amycolatopsis pithecellobii</name>
    <dbReference type="NCBI Taxonomy" id="664692"/>
    <lineage>
        <taxon>Bacteria</taxon>
        <taxon>Bacillati</taxon>
        <taxon>Actinomycetota</taxon>
        <taxon>Actinomycetes</taxon>
        <taxon>Pseudonocardiales</taxon>
        <taxon>Pseudonocardiaceae</taxon>
        <taxon>Amycolatopsis</taxon>
    </lineage>
</organism>
<dbReference type="SUPFAM" id="SSF69118">
    <property type="entry name" value="AhpD-like"/>
    <property type="match status" value="1"/>
</dbReference>
<sequence length="122" mass="13047">MADTRHPVGLDIVDKVLGEGFSANFASPEPFVQDAADHLYGEIWSRPGLSIRDRRLLTLGVLAAFGQGDQFALHAAGALKSGDLDADQLHEIVLHLAYYAGSSRGTVLRRAVLDALAQHKAG</sequence>
<dbReference type="Proteomes" id="UP000440096">
    <property type="component" value="Unassembled WGS sequence"/>
</dbReference>
<dbReference type="InterPro" id="IPR003779">
    <property type="entry name" value="CMD-like"/>
</dbReference>
<dbReference type="OrthoDB" id="9802489at2"/>